<dbReference type="OrthoDB" id="122635at2759"/>
<comment type="caution">
    <text evidence="8">The sequence shown here is derived from an EMBL/GenBank/DDBJ whole genome shotgun (WGS) entry which is preliminary data.</text>
</comment>
<dbReference type="InterPro" id="IPR001254">
    <property type="entry name" value="Trypsin_dom"/>
</dbReference>
<gene>
    <name evidence="8" type="ORF">Plil01_001145400</name>
</gene>
<keyword evidence="6" id="KW-0325">Glycoprotein</keyword>
<dbReference type="InterPro" id="IPR009003">
    <property type="entry name" value="Peptidase_S1_PA"/>
</dbReference>
<evidence type="ECO:0000256" key="5">
    <source>
        <dbReference type="ARBA" id="ARBA00023157"/>
    </source>
</evidence>
<dbReference type="SMART" id="SM00020">
    <property type="entry name" value="Tryp_SPc"/>
    <property type="match status" value="1"/>
</dbReference>
<evidence type="ECO:0000256" key="2">
    <source>
        <dbReference type="ARBA" id="ARBA00022525"/>
    </source>
</evidence>
<evidence type="ECO:0000256" key="6">
    <source>
        <dbReference type="ARBA" id="ARBA00023180"/>
    </source>
</evidence>
<keyword evidence="9" id="KW-1185">Reference proteome</keyword>
<keyword evidence="3" id="KW-0732">Signal</keyword>
<evidence type="ECO:0000313" key="8">
    <source>
        <dbReference type="EMBL" id="GMF27392.1"/>
    </source>
</evidence>
<name>A0A9W6U6T6_9STRA</name>
<dbReference type="SUPFAM" id="SSF50494">
    <property type="entry name" value="Trypsin-like serine proteases"/>
    <property type="match status" value="1"/>
</dbReference>
<evidence type="ECO:0000256" key="4">
    <source>
        <dbReference type="ARBA" id="ARBA00023026"/>
    </source>
</evidence>
<proteinExistence type="predicted"/>
<dbReference type="Proteomes" id="UP001165083">
    <property type="component" value="Unassembled WGS sequence"/>
</dbReference>
<dbReference type="PANTHER" id="PTHR24276">
    <property type="entry name" value="POLYSERASE-RELATED"/>
    <property type="match status" value="1"/>
</dbReference>
<dbReference type="GO" id="GO:0005576">
    <property type="term" value="C:extracellular region"/>
    <property type="evidence" value="ECO:0007669"/>
    <property type="project" value="UniProtKB-SubCell"/>
</dbReference>
<keyword evidence="5" id="KW-1015">Disulfide bond</keyword>
<dbReference type="AlphaFoldDB" id="A0A9W6U6T6"/>
<reference evidence="8" key="1">
    <citation type="submission" date="2023-04" db="EMBL/GenBank/DDBJ databases">
        <title>Phytophthora lilii NBRC 32176.</title>
        <authorList>
            <person name="Ichikawa N."/>
            <person name="Sato H."/>
            <person name="Tonouchi N."/>
        </authorList>
    </citation>
    <scope>NUCLEOTIDE SEQUENCE</scope>
    <source>
        <strain evidence="8">NBRC 32176</strain>
    </source>
</reference>
<dbReference type="PROSITE" id="PS50240">
    <property type="entry name" value="TRYPSIN_DOM"/>
    <property type="match status" value="1"/>
</dbReference>
<dbReference type="PANTHER" id="PTHR24276:SF98">
    <property type="entry name" value="FI18310P1-RELATED"/>
    <property type="match status" value="1"/>
</dbReference>
<keyword evidence="2" id="KW-0964">Secreted</keyword>
<comment type="subcellular location">
    <subcellularLocation>
        <location evidence="1">Secreted</location>
    </subcellularLocation>
</comment>
<keyword evidence="4" id="KW-0843">Virulence</keyword>
<dbReference type="InterPro" id="IPR050430">
    <property type="entry name" value="Peptidase_S1"/>
</dbReference>
<evidence type="ECO:0000259" key="7">
    <source>
        <dbReference type="PROSITE" id="PS50240"/>
    </source>
</evidence>
<feature type="domain" description="Peptidase S1" evidence="7">
    <location>
        <begin position="1"/>
        <end position="155"/>
    </location>
</feature>
<accession>A0A9W6U6T6</accession>
<dbReference type="Gene3D" id="2.40.10.10">
    <property type="entry name" value="Trypsin-like serine proteases"/>
    <property type="match status" value="2"/>
</dbReference>
<dbReference type="Pfam" id="PF00089">
    <property type="entry name" value="Trypsin"/>
    <property type="match status" value="1"/>
</dbReference>
<dbReference type="GO" id="GO:0006508">
    <property type="term" value="P:proteolysis"/>
    <property type="evidence" value="ECO:0007669"/>
    <property type="project" value="InterPro"/>
</dbReference>
<dbReference type="GO" id="GO:0004252">
    <property type="term" value="F:serine-type endopeptidase activity"/>
    <property type="evidence" value="ECO:0007669"/>
    <property type="project" value="InterPro"/>
</dbReference>
<sequence length="166" mass="17029">MSRSEIFIHPRFNSDNFVNYDLGLAKLKKPSTKKPAPLCAADGSDNAPGTMGTILGWGTSKHSVFSRNLETVDVEIIADTECNEKYGTSVANDSVLCAGTGNGKVACTGDSGGPLLANDAVVGIVISGGVPKCGAAPGLYARVANLLHYNNDIVDGGSSGNVTGKL</sequence>
<organism evidence="8 9">
    <name type="scientific">Phytophthora lilii</name>
    <dbReference type="NCBI Taxonomy" id="2077276"/>
    <lineage>
        <taxon>Eukaryota</taxon>
        <taxon>Sar</taxon>
        <taxon>Stramenopiles</taxon>
        <taxon>Oomycota</taxon>
        <taxon>Peronosporomycetes</taxon>
        <taxon>Peronosporales</taxon>
        <taxon>Peronosporaceae</taxon>
        <taxon>Phytophthora</taxon>
    </lineage>
</organism>
<evidence type="ECO:0000313" key="9">
    <source>
        <dbReference type="Proteomes" id="UP001165083"/>
    </source>
</evidence>
<evidence type="ECO:0000256" key="3">
    <source>
        <dbReference type="ARBA" id="ARBA00022729"/>
    </source>
</evidence>
<dbReference type="EMBL" id="BSXW01000660">
    <property type="protein sequence ID" value="GMF27392.1"/>
    <property type="molecule type" value="Genomic_DNA"/>
</dbReference>
<protein>
    <submittedName>
        <fullName evidence="8">Unnamed protein product</fullName>
    </submittedName>
</protein>
<dbReference type="InterPro" id="IPR043504">
    <property type="entry name" value="Peptidase_S1_PA_chymotrypsin"/>
</dbReference>
<evidence type="ECO:0000256" key="1">
    <source>
        <dbReference type="ARBA" id="ARBA00004613"/>
    </source>
</evidence>